<feature type="domain" description="Major facilitator superfamily (MFS) profile" evidence="8">
    <location>
        <begin position="22"/>
        <end position="508"/>
    </location>
</feature>
<dbReference type="PANTHER" id="PTHR42718:SF47">
    <property type="entry name" value="METHYL VIOLOGEN RESISTANCE PROTEIN SMVA"/>
    <property type="match status" value="1"/>
</dbReference>
<dbReference type="InterPro" id="IPR011701">
    <property type="entry name" value="MFS"/>
</dbReference>
<feature type="transmembrane region" description="Helical" evidence="7">
    <location>
        <begin position="210"/>
        <end position="231"/>
    </location>
</feature>
<feature type="transmembrane region" description="Helical" evidence="7">
    <location>
        <begin position="371"/>
        <end position="390"/>
    </location>
</feature>
<evidence type="ECO:0000313" key="9">
    <source>
        <dbReference type="EMBL" id="MEX4007384.1"/>
    </source>
</evidence>
<keyword evidence="10" id="KW-1185">Reference proteome</keyword>
<evidence type="ECO:0000256" key="6">
    <source>
        <dbReference type="ARBA" id="ARBA00023136"/>
    </source>
</evidence>
<sequence>MTTTAAMQSTATPRATVKEWTGLAVLAIPCILYSMDLTVLNLAVPKLTADLGPSAVELLWIVDIYGFVLAGALLPMGVLGDRVGRRRLLMIGAAAFGLASIVAAFSTTVWMLIAARALLGLAAATLAPSTLSLVTNMFRDPAQRTFAIGVWIASFSSGAAIGPVLGGVVLEYYWWGAVFLLNVPIMVLLLAVGPWLLPEAREADAPWPDFVSAALSIVAVLSLVYGIKLFAHSGPSLAVGAALVVGVLVAALFVRRQKRLADPLIDLALFRRPAFSTALTVNIFGFFIAFGSFLLIAQYLQLALGLSPLEAGLWSAPSGIAFVTGALLTPPMTRLVSPPRLVALALTVAAGGFLMLGIGDDPDLARVVAGYVIFSFGLAPVFTLTTDLIVSAAPPERAGSAAGIAETSTELGGALGIALLGSLASALYRLDLKSSIQGVVSDTALAEAGEALGRVSSLAAELPTAQGAALVAAAQSAFGNGFQMAALASAAIALGTAAATFLVIGRQSTPGGGPFDAPIASR</sequence>
<dbReference type="RefSeq" id="WP_368802559.1">
    <property type="nucleotide sequence ID" value="NZ_JAZHFV010000002.1"/>
</dbReference>
<feature type="transmembrane region" description="Helical" evidence="7">
    <location>
        <begin position="484"/>
        <end position="504"/>
    </location>
</feature>
<reference evidence="9 10" key="1">
    <citation type="submission" date="2024-01" db="EMBL/GenBank/DDBJ databases">
        <title>New evidence supports the origin of RcGTA from prophage.</title>
        <authorList>
            <person name="Xu Y."/>
            <person name="Liu B."/>
            <person name="Chen F."/>
        </authorList>
    </citation>
    <scope>NUCLEOTIDE SEQUENCE [LARGE SCALE GENOMIC DNA]</scope>
    <source>
        <strain evidence="9 10">CBW1107-2</strain>
    </source>
</reference>
<dbReference type="Gene3D" id="1.20.1250.20">
    <property type="entry name" value="MFS general substrate transporter like domains"/>
    <property type="match status" value="1"/>
</dbReference>
<dbReference type="PROSITE" id="PS50850">
    <property type="entry name" value="MFS"/>
    <property type="match status" value="1"/>
</dbReference>
<protein>
    <submittedName>
        <fullName evidence="9">MFS transporter</fullName>
    </submittedName>
</protein>
<dbReference type="PANTHER" id="PTHR42718">
    <property type="entry name" value="MAJOR FACILITATOR SUPERFAMILY MULTIDRUG TRANSPORTER MFSC"/>
    <property type="match status" value="1"/>
</dbReference>
<evidence type="ECO:0000256" key="5">
    <source>
        <dbReference type="ARBA" id="ARBA00022989"/>
    </source>
</evidence>
<dbReference type="SUPFAM" id="SSF103473">
    <property type="entry name" value="MFS general substrate transporter"/>
    <property type="match status" value="1"/>
</dbReference>
<feature type="transmembrane region" description="Helical" evidence="7">
    <location>
        <begin position="113"/>
        <end position="134"/>
    </location>
</feature>
<feature type="transmembrane region" description="Helical" evidence="7">
    <location>
        <begin position="146"/>
        <end position="166"/>
    </location>
</feature>
<evidence type="ECO:0000256" key="4">
    <source>
        <dbReference type="ARBA" id="ARBA00022692"/>
    </source>
</evidence>
<evidence type="ECO:0000256" key="3">
    <source>
        <dbReference type="ARBA" id="ARBA00022475"/>
    </source>
</evidence>
<evidence type="ECO:0000256" key="2">
    <source>
        <dbReference type="ARBA" id="ARBA00022448"/>
    </source>
</evidence>
<feature type="transmembrane region" description="Helical" evidence="7">
    <location>
        <begin position="20"/>
        <end position="43"/>
    </location>
</feature>
<dbReference type="Pfam" id="PF07690">
    <property type="entry name" value="MFS_1"/>
    <property type="match status" value="2"/>
</dbReference>
<dbReference type="InterPro" id="IPR020846">
    <property type="entry name" value="MFS_dom"/>
</dbReference>
<dbReference type="CDD" id="cd17321">
    <property type="entry name" value="MFS_MMR_MDR_like"/>
    <property type="match status" value="1"/>
</dbReference>
<keyword evidence="5 7" id="KW-1133">Transmembrane helix</keyword>
<name>A0ABV3WRU1_9HYPH</name>
<comment type="caution">
    <text evidence="9">The sequence shown here is derived from an EMBL/GenBank/DDBJ whole genome shotgun (WGS) entry which is preliminary data.</text>
</comment>
<feature type="transmembrane region" description="Helical" evidence="7">
    <location>
        <begin position="58"/>
        <end position="76"/>
    </location>
</feature>
<keyword evidence="6 7" id="KW-0472">Membrane</keyword>
<comment type="subcellular location">
    <subcellularLocation>
        <location evidence="1">Cell membrane</location>
        <topology evidence="1">Multi-pass membrane protein</topology>
    </subcellularLocation>
</comment>
<evidence type="ECO:0000313" key="10">
    <source>
        <dbReference type="Proteomes" id="UP001559025"/>
    </source>
</evidence>
<proteinExistence type="predicted"/>
<keyword evidence="2" id="KW-0813">Transport</keyword>
<dbReference type="EMBL" id="JAZHFV010000002">
    <property type="protein sequence ID" value="MEX4007384.1"/>
    <property type="molecule type" value="Genomic_DNA"/>
</dbReference>
<dbReference type="InterPro" id="IPR036259">
    <property type="entry name" value="MFS_trans_sf"/>
</dbReference>
<feature type="transmembrane region" description="Helical" evidence="7">
    <location>
        <begin position="88"/>
        <end position="107"/>
    </location>
</feature>
<keyword evidence="4 7" id="KW-0812">Transmembrane</keyword>
<accession>A0ABV3WRU1</accession>
<feature type="transmembrane region" description="Helical" evidence="7">
    <location>
        <begin position="237"/>
        <end position="254"/>
    </location>
</feature>
<evidence type="ECO:0000259" key="8">
    <source>
        <dbReference type="PROSITE" id="PS50850"/>
    </source>
</evidence>
<dbReference type="Proteomes" id="UP001559025">
    <property type="component" value="Unassembled WGS sequence"/>
</dbReference>
<feature type="transmembrane region" description="Helical" evidence="7">
    <location>
        <begin position="172"/>
        <end position="198"/>
    </location>
</feature>
<feature type="transmembrane region" description="Helical" evidence="7">
    <location>
        <begin position="275"/>
        <end position="299"/>
    </location>
</feature>
<evidence type="ECO:0000256" key="7">
    <source>
        <dbReference type="SAM" id="Phobius"/>
    </source>
</evidence>
<keyword evidence="3" id="KW-1003">Cell membrane</keyword>
<feature type="transmembrane region" description="Helical" evidence="7">
    <location>
        <begin position="411"/>
        <end position="430"/>
    </location>
</feature>
<feature type="transmembrane region" description="Helical" evidence="7">
    <location>
        <begin position="341"/>
        <end position="359"/>
    </location>
</feature>
<gene>
    <name evidence="9" type="ORF">V1479_08710</name>
</gene>
<evidence type="ECO:0000256" key="1">
    <source>
        <dbReference type="ARBA" id="ARBA00004651"/>
    </source>
</evidence>
<organism evidence="9 10">
    <name type="scientific">Neoaquamicrobium sediminum</name>
    <dbReference type="NCBI Taxonomy" id="1849104"/>
    <lineage>
        <taxon>Bacteria</taxon>
        <taxon>Pseudomonadati</taxon>
        <taxon>Pseudomonadota</taxon>
        <taxon>Alphaproteobacteria</taxon>
        <taxon>Hyphomicrobiales</taxon>
        <taxon>Phyllobacteriaceae</taxon>
        <taxon>Neoaquamicrobium</taxon>
    </lineage>
</organism>
<feature type="transmembrane region" description="Helical" evidence="7">
    <location>
        <begin position="311"/>
        <end position="329"/>
    </location>
</feature>